<comment type="catalytic activity">
    <reaction evidence="1">
        <text>5-hydroxy-2-oxo-4-ureido-2,5-dihydro-1H-imidazole-5-carboxylate + H(+) = (S)-allantoin + CO2</text>
        <dbReference type="Rhea" id="RHEA:26301"/>
        <dbReference type="ChEBI" id="CHEBI:15378"/>
        <dbReference type="ChEBI" id="CHEBI:15678"/>
        <dbReference type="ChEBI" id="CHEBI:16526"/>
        <dbReference type="ChEBI" id="CHEBI:58639"/>
        <dbReference type="EC" id="4.1.1.97"/>
    </reaction>
</comment>
<evidence type="ECO:0000256" key="5">
    <source>
        <dbReference type="ARBA" id="ARBA00022793"/>
    </source>
</evidence>
<evidence type="ECO:0000256" key="3">
    <source>
        <dbReference type="ARBA" id="ARBA00012257"/>
    </source>
</evidence>
<dbReference type="GO" id="GO:0000255">
    <property type="term" value="P:allantoin metabolic process"/>
    <property type="evidence" value="ECO:0007669"/>
    <property type="project" value="InterPro"/>
</dbReference>
<dbReference type="InterPro" id="IPR018020">
    <property type="entry name" value="OHCU_decarboxylase"/>
</dbReference>
<reference evidence="8" key="1">
    <citation type="submission" date="2018-05" db="EMBL/GenBank/DDBJ databases">
        <authorList>
            <person name="Lanie J.A."/>
            <person name="Ng W.-L."/>
            <person name="Kazmierczak K.M."/>
            <person name="Andrzejewski T.M."/>
            <person name="Davidsen T.M."/>
            <person name="Wayne K.J."/>
            <person name="Tettelin H."/>
            <person name="Glass J.I."/>
            <person name="Rusch D."/>
            <person name="Podicherti R."/>
            <person name="Tsui H.-C.T."/>
            <person name="Winkler M.E."/>
        </authorList>
    </citation>
    <scope>NUCLEOTIDE SEQUENCE</scope>
</reference>
<dbReference type="GO" id="GO:0019628">
    <property type="term" value="P:urate catabolic process"/>
    <property type="evidence" value="ECO:0007669"/>
    <property type="project" value="UniProtKB-UniPathway"/>
</dbReference>
<dbReference type="PANTHER" id="PTHR43466:SF1">
    <property type="entry name" value="2-OXO-4-HYDROXY-4-CARBOXY-5-UREIDOIMIDAZOLINE DECARBOXYLASE-RELATED"/>
    <property type="match status" value="1"/>
</dbReference>
<name>A0A381VZM7_9ZZZZ</name>
<dbReference type="UniPathway" id="UPA00394">
    <property type="reaction ID" value="UER00652"/>
</dbReference>
<feature type="domain" description="Oxo-4-hydroxy-4-carboxy-5-ureidoimidazoline decarboxylase" evidence="7">
    <location>
        <begin position="1"/>
        <end position="162"/>
    </location>
</feature>
<evidence type="ECO:0000313" key="8">
    <source>
        <dbReference type="EMBL" id="SVA45103.1"/>
    </source>
</evidence>
<dbReference type="InterPro" id="IPR017580">
    <property type="entry name" value="OHCU_decarboxylase-1"/>
</dbReference>
<evidence type="ECO:0000256" key="4">
    <source>
        <dbReference type="ARBA" id="ARBA00022631"/>
    </source>
</evidence>
<dbReference type="GO" id="GO:0005777">
    <property type="term" value="C:peroxisome"/>
    <property type="evidence" value="ECO:0007669"/>
    <property type="project" value="TreeGrafter"/>
</dbReference>
<keyword evidence="5" id="KW-0210">Decarboxylase</keyword>
<accession>A0A381VZM7</accession>
<evidence type="ECO:0000256" key="1">
    <source>
        <dbReference type="ARBA" id="ARBA00001163"/>
    </source>
</evidence>
<proteinExistence type="predicted"/>
<evidence type="ECO:0000256" key="6">
    <source>
        <dbReference type="ARBA" id="ARBA00023239"/>
    </source>
</evidence>
<keyword evidence="4" id="KW-0659">Purine metabolism</keyword>
<dbReference type="GO" id="GO:0051997">
    <property type="term" value="F:2-oxo-4-hydroxy-4-carboxy-5-ureidoimidazoline decarboxylase activity"/>
    <property type="evidence" value="ECO:0007669"/>
    <property type="project" value="UniProtKB-EC"/>
</dbReference>
<gene>
    <name evidence="8" type="ORF">METZ01_LOCUS97957</name>
</gene>
<evidence type="ECO:0000259" key="7">
    <source>
        <dbReference type="Pfam" id="PF09349"/>
    </source>
</evidence>
<evidence type="ECO:0000256" key="2">
    <source>
        <dbReference type="ARBA" id="ARBA00004754"/>
    </source>
</evidence>
<dbReference type="InterPro" id="IPR036778">
    <property type="entry name" value="OHCU_decarboxylase_sf"/>
</dbReference>
<dbReference type="AlphaFoldDB" id="A0A381VZM7"/>
<protein>
    <recommendedName>
        <fullName evidence="3">2-oxo-4-hydroxy-4-carboxy-5-ureidoimidazoline decarboxylase</fullName>
        <ecNumber evidence="3">4.1.1.97</ecNumber>
    </recommendedName>
</protein>
<sequence length="165" mass="18973">MNKDEFVSCFGGVYEHSPWIAEMAWEKILTKKATPDQDTAEKTHQMLSAVINGASKEDKLALLRAHPDLADRLAITKNMTKASLSEQASADLTNCSPQEFKTFQTLNAQYKEKFGFPFIMAVWGYNRREILENFKKRRHNDTNTEFATALEQVHRIAYLRLKEIT</sequence>
<dbReference type="Pfam" id="PF09349">
    <property type="entry name" value="OHCU_decarbox"/>
    <property type="match status" value="1"/>
</dbReference>
<dbReference type="SUPFAM" id="SSF158694">
    <property type="entry name" value="UraD-Like"/>
    <property type="match status" value="1"/>
</dbReference>
<dbReference type="NCBIfam" id="TIGR03164">
    <property type="entry name" value="UHCUDC"/>
    <property type="match status" value="1"/>
</dbReference>
<keyword evidence="6" id="KW-0456">Lyase</keyword>
<dbReference type="EMBL" id="UINC01010110">
    <property type="protein sequence ID" value="SVA45103.1"/>
    <property type="molecule type" value="Genomic_DNA"/>
</dbReference>
<comment type="pathway">
    <text evidence="2">Purine metabolism; urate degradation; (S)-allantoin from urate: step 3/3.</text>
</comment>
<dbReference type="Gene3D" id="1.10.3330.10">
    <property type="entry name" value="Oxo-4-hydroxy-4-carboxy-5-ureidoimidazoline decarboxylase"/>
    <property type="match status" value="1"/>
</dbReference>
<dbReference type="PANTHER" id="PTHR43466">
    <property type="entry name" value="2-OXO-4-HYDROXY-4-CARBOXY-5-UREIDOIMIDAZOLINE DECARBOXYLASE-RELATED"/>
    <property type="match status" value="1"/>
</dbReference>
<dbReference type="GO" id="GO:0006144">
    <property type="term" value="P:purine nucleobase metabolic process"/>
    <property type="evidence" value="ECO:0007669"/>
    <property type="project" value="UniProtKB-KW"/>
</dbReference>
<dbReference type="EC" id="4.1.1.97" evidence="3"/>
<organism evidence="8">
    <name type="scientific">marine metagenome</name>
    <dbReference type="NCBI Taxonomy" id="408172"/>
    <lineage>
        <taxon>unclassified sequences</taxon>
        <taxon>metagenomes</taxon>
        <taxon>ecological metagenomes</taxon>
    </lineage>
</organism>